<dbReference type="InterPro" id="IPR011178">
    <property type="entry name" value="Amyloid_glyco_Cu-bd"/>
</dbReference>
<keyword evidence="7 14" id="KW-1133">Transmembrane helix</keyword>
<dbReference type="GO" id="GO:0007417">
    <property type="term" value="P:central nervous system development"/>
    <property type="evidence" value="ECO:0007669"/>
    <property type="project" value="TreeGrafter"/>
</dbReference>
<dbReference type="InterPro" id="IPR024329">
    <property type="entry name" value="Amyloid_glyco_E2_domain"/>
</dbReference>
<evidence type="ECO:0000256" key="9">
    <source>
        <dbReference type="ARBA" id="ARBA00023136"/>
    </source>
</evidence>
<accession>A0A8B8SE72</accession>
<evidence type="ECO:0000313" key="19">
    <source>
        <dbReference type="RefSeq" id="XP_032328531.1"/>
    </source>
</evidence>
<dbReference type="Pfam" id="PF12924">
    <property type="entry name" value="APP_Cu_bd"/>
    <property type="match status" value="1"/>
</dbReference>
<keyword evidence="18" id="KW-1185">Reference proteome</keyword>
<feature type="compositionally biased region" description="Acidic residues" evidence="13">
    <location>
        <begin position="241"/>
        <end position="272"/>
    </location>
</feature>
<dbReference type="PROSITE" id="PS00320">
    <property type="entry name" value="APP_INTRA"/>
    <property type="match status" value="1"/>
</dbReference>
<evidence type="ECO:0000259" key="17">
    <source>
        <dbReference type="PROSITE" id="PS51870"/>
    </source>
</evidence>
<dbReference type="FunFam" id="1.20.120.770:FF:000001">
    <property type="entry name" value="Amyloid beta A4 protein-like isoform 1"/>
    <property type="match status" value="1"/>
</dbReference>
<dbReference type="AlphaFoldDB" id="A0A8B8SE72"/>
<dbReference type="SMART" id="SM00006">
    <property type="entry name" value="A4_EXTRA"/>
    <property type="match status" value="1"/>
</dbReference>
<keyword evidence="10 12" id="KW-1015">Disulfide bond</keyword>
<evidence type="ECO:0000256" key="2">
    <source>
        <dbReference type="ARBA" id="ARBA00022690"/>
    </source>
</evidence>
<comment type="similarity">
    <text evidence="12">Belongs to the APP family.</text>
</comment>
<dbReference type="PANTHER" id="PTHR23103:SF14">
    <property type="entry name" value="AMYLOID BETA PRECURSOR LIKE PROTEIN 2"/>
    <property type="match status" value="1"/>
</dbReference>
<dbReference type="Proteomes" id="UP000694856">
    <property type="component" value="Chromosome 33"/>
</dbReference>
<sequence length="698" mass="79195">MAATGTAAAAATGKLLVLLLLGLTAPAAALAGYIEALAANAGTGFAVAEPQVAMFCGKLNMHVNIQTGRWEPDPTGTKSCFGTKEEVLQYCQEMYPELQITNVMEANQPVSVDNWCRRDKKQCQSHIVIPFKCLVGEFVSDVLLVPEKCQFFHKERMEVCENHQHWHTVVKEACLTQGLTLYSYGMLLPCGVDQFHGTEYVCCPQTKVMETAVSKEEEEEEDDDEEEEEEDYDIYKSEFPTEADLEDFTEAAVDEEDEDEDEDEEEGEEVVEDRDYYYDTFKGDDYAEEGPTEPGSDRTVSEKEIAHDVKVPPTPLPTNDVDVYFETSADDNEHARFQKAKEQLEIRHRNRMDRVKKEWEEAELQAKNLPKAERQTLIQHFQAMVKALEKEAASEKQQLVETHLARVEAMLNDRRRVALENYLAALQSDPPRPHRILQALRRYVRAENKDRLHTIRHYQHVLAVDPEKAAQMKSQVMTHLHVIEERRNQSLSLLYKVPYVAQEIQEEIDELLQEQRADMDQFTASISETPVDVRVSSEESDEIPPFHPLHPFPSLPENEGSALGEQDGGLIGAEEKVINSKNKVDENMVIDETLDVKEMIFNAERVGGLEEEPESLGPLREDFGLSSSALIGLLVIAVAIATVIVVSLVMLRKRQYGSISHGIVEVDPMLTPEERHLNKMQNHGYENPTYKYLEQMQI</sequence>
<dbReference type="InterPro" id="IPR036176">
    <property type="entry name" value="E2_sf"/>
</dbReference>
<evidence type="ECO:0000259" key="16">
    <source>
        <dbReference type="PROSITE" id="PS51869"/>
    </source>
</evidence>
<dbReference type="GO" id="GO:0008201">
    <property type="term" value="F:heparin binding"/>
    <property type="evidence" value="ECO:0007669"/>
    <property type="project" value="UniProtKB-UniRule"/>
</dbReference>
<evidence type="ECO:0000256" key="8">
    <source>
        <dbReference type="ARBA" id="ARBA00023008"/>
    </source>
</evidence>
<dbReference type="InterPro" id="IPR011993">
    <property type="entry name" value="PH-like_dom_sf"/>
</dbReference>
<dbReference type="PROSITE" id="PS51870">
    <property type="entry name" value="APP_E2"/>
    <property type="match status" value="1"/>
</dbReference>
<dbReference type="Pfam" id="PF02177">
    <property type="entry name" value="APP_N"/>
    <property type="match status" value="1"/>
</dbReference>
<dbReference type="CTD" id="334"/>
<feature type="region of interest" description="CuBD subdomain" evidence="12">
    <location>
        <begin position="147"/>
        <end position="205"/>
    </location>
</feature>
<dbReference type="GO" id="GO:0099503">
    <property type="term" value="C:secretory vesicle"/>
    <property type="evidence" value="ECO:0007669"/>
    <property type="project" value="UniProtKB-ARBA"/>
</dbReference>
<dbReference type="Pfam" id="PF10515">
    <property type="entry name" value="APP_amyloid"/>
    <property type="match status" value="1"/>
</dbReference>
<dbReference type="Gene3D" id="2.30.29.30">
    <property type="entry name" value="Pleckstrin-homology domain (PH domain)/Phosphotyrosine-binding domain (PTB)"/>
    <property type="match status" value="1"/>
</dbReference>
<dbReference type="PRINTS" id="PR00203">
    <property type="entry name" value="AMYLOIDA4"/>
</dbReference>
<name>A0A8B8SE72_CAMFR</name>
<dbReference type="GO" id="GO:0046914">
    <property type="term" value="F:transition metal ion binding"/>
    <property type="evidence" value="ECO:0007669"/>
    <property type="project" value="InterPro"/>
</dbReference>
<reference evidence="19" key="1">
    <citation type="submission" date="2025-08" db="UniProtKB">
        <authorList>
            <consortium name="RefSeq"/>
        </authorList>
    </citation>
    <scope>IDENTIFICATION</scope>
    <source>
        <tissue evidence="19">Ear skin</tissue>
    </source>
</reference>
<dbReference type="SUPFAM" id="SSF109843">
    <property type="entry name" value="CAPPD, an extracellular domain of amyloid beta A4 protein"/>
    <property type="match status" value="1"/>
</dbReference>
<evidence type="ECO:0000256" key="10">
    <source>
        <dbReference type="ARBA" id="ARBA00023157"/>
    </source>
</evidence>
<proteinExistence type="inferred from homology"/>
<dbReference type="GO" id="GO:0007409">
    <property type="term" value="P:axonogenesis"/>
    <property type="evidence" value="ECO:0007669"/>
    <property type="project" value="TreeGrafter"/>
</dbReference>
<feature type="disulfide bond" evidence="12">
    <location>
        <begin position="116"/>
        <end position="123"/>
    </location>
</feature>
<dbReference type="Gene3D" id="3.90.570.10">
    <property type="entry name" value="Amyloidogenic glycoprotein, heparin-binding domain"/>
    <property type="match status" value="1"/>
</dbReference>
<evidence type="ECO:0000256" key="15">
    <source>
        <dbReference type="SAM" id="SignalP"/>
    </source>
</evidence>
<dbReference type="GO" id="GO:0012505">
    <property type="term" value="C:endomembrane system"/>
    <property type="evidence" value="ECO:0007669"/>
    <property type="project" value="UniProtKB-ARBA"/>
</dbReference>
<dbReference type="PANTHER" id="PTHR23103">
    <property type="entry name" value="ALZHEIMER'S DISEASE BETA-AMYLOID RELATED"/>
    <property type="match status" value="1"/>
</dbReference>
<evidence type="ECO:0000313" key="18">
    <source>
        <dbReference type="Proteomes" id="UP000694856"/>
    </source>
</evidence>
<protein>
    <submittedName>
        <fullName evidence="19">Amyloid-like protein 2 isoform X4</fullName>
    </submittedName>
</protein>
<keyword evidence="11" id="KW-0325">Glycoprotein</keyword>
<dbReference type="InterPro" id="IPR015849">
    <property type="entry name" value="Amyloid_glyco_heparin-bd"/>
</dbReference>
<dbReference type="FunFam" id="3.30.1490.140:FF:000001">
    <property type="entry name" value="Amyloid beta (A4) protein b"/>
    <property type="match status" value="1"/>
</dbReference>
<keyword evidence="3 14" id="KW-0812">Transmembrane</keyword>
<comment type="caution">
    <text evidence="12">Lacks conserved residue(s) required for the propagation of feature annotation.</text>
</comment>
<evidence type="ECO:0000256" key="14">
    <source>
        <dbReference type="SAM" id="Phobius"/>
    </source>
</evidence>
<keyword evidence="6" id="KW-0722">Serine protease inhibitor</keyword>
<keyword evidence="8" id="KW-0186">Copper</keyword>
<feature type="signal peptide" evidence="15">
    <location>
        <begin position="1"/>
        <end position="31"/>
    </location>
</feature>
<dbReference type="GeneID" id="102522735"/>
<dbReference type="Gene3D" id="3.30.1490.140">
    <property type="entry name" value="Amyloidogenic glycoprotein, copper-binding domain"/>
    <property type="match status" value="1"/>
</dbReference>
<dbReference type="Pfam" id="PF12925">
    <property type="entry name" value="APP_E2"/>
    <property type="match status" value="1"/>
</dbReference>
<feature type="disulfide bond" evidence="12">
    <location>
        <begin position="160"/>
        <end position="190"/>
    </location>
</feature>
<feature type="domain" description="E1" evidence="16">
    <location>
        <begin position="46"/>
        <end position="205"/>
    </location>
</feature>
<feature type="disulfide bond" evidence="12">
    <location>
        <begin position="149"/>
        <end position="203"/>
    </location>
</feature>
<dbReference type="Gene3D" id="6.10.250.1670">
    <property type="match status" value="1"/>
</dbReference>
<dbReference type="InterPro" id="IPR019543">
    <property type="entry name" value="APP_amyloid_C"/>
</dbReference>
<dbReference type="SUPFAM" id="SSF56491">
    <property type="entry name" value="A heparin-binding domain"/>
    <property type="match status" value="1"/>
</dbReference>
<dbReference type="InterPro" id="IPR008154">
    <property type="entry name" value="Amyloid_glyco_extra"/>
</dbReference>
<feature type="region of interest" description="GFLD subdomain" evidence="12">
    <location>
        <begin position="46"/>
        <end position="139"/>
    </location>
</feature>
<comment type="subcellular location">
    <subcellularLocation>
        <location evidence="1">Membrane</location>
        <topology evidence="1">Single-pass type I membrane protein</topology>
    </subcellularLocation>
</comment>
<evidence type="ECO:0000256" key="13">
    <source>
        <dbReference type="SAM" id="MobiDB-lite"/>
    </source>
</evidence>
<evidence type="ECO:0000256" key="1">
    <source>
        <dbReference type="ARBA" id="ARBA00004479"/>
    </source>
</evidence>
<dbReference type="Gene3D" id="1.20.120.770">
    <property type="entry name" value="Amyloid precursor protein, E2 domain"/>
    <property type="match status" value="1"/>
</dbReference>
<feature type="disulfide bond" evidence="12">
    <location>
        <begin position="174"/>
        <end position="202"/>
    </location>
</feature>
<dbReference type="InterPro" id="IPR036454">
    <property type="entry name" value="Amyloid_glyco_heparin-bd_sf"/>
</dbReference>
<feature type="chain" id="PRO_5034708454" evidence="15">
    <location>
        <begin position="32"/>
        <end position="698"/>
    </location>
</feature>
<evidence type="ECO:0000256" key="4">
    <source>
        <dbReference type="ARBA" id="ARBA00022723"/>
    </source>
</evidence>
<evidence type="ECO:0000256" key="11">
    <source>
        <dbReference type="ARBA" id="ARBA00023180"/>
    </source>
</evidence>
<feature type="domain" description="E2" evidence="17">
    <location>
        <begin position="320"/>
        <end position="511"/>
    </location>
</feature>
<dbReference type="SUPFAM" id="SSF89811">
    <property type="entry name" value="Amyloid beta a4 protein copper binding domain (domain 2)"/>
    <property type="match status" value="1"/>
</dbReference>
<dbReference type="PROSITE" id="PS00319">
    <property type="entry name" value="APP_CUBD"/>
    <property type="match status" value="1"/>
</dbReference>
<feature type="compositionally biased region" description="Acidic residues" evidence="13">
    <location>
        <begin position="216"/>
        <end position="232"/>
    </location>
</feature>
<dbReference type="InterPro" id="IPR019744">
    <property type="entry name" value="APP_CUBD_CS"/>
</dbReference>
<keyword evidence="4" id="KW-0479">Metal-binding</keyword>
<gene>
    <name evidence="19" type="primary">APLP2</name>
</gene>
<dbReference type="InterPro" id="IPR036669">
    <property type="entry name" value="Amyloid_Cu-bd_sf"/>
</dbReference>
<dbReference type="CDD" id="cd21709">
    <property type="entry name" value="JMTM_APLP2"/>
    <property type="match status" value="1"/>
</dbReference>
<dbReference type="RefSeq" id="XP_032328531.1">
    <property type="nucleotide sequence ID" value="XM_032472640.1"/>
</dbReference>
<keyword evidence="2" id="KW-0646">Protease inhibitor</keyword>
<dbReference type="InterPro" id="IPR008155">
    <property type="entry name" value="Amyloid_glyco"/>
</dbReference>
<dbReference type="GO" id="GO:0016020">
    <property type="term" value="C:membrane"/>
    <property type="evidence" value="ECO:0007669"/>
    <property type="project" value="UniProtKB-SubCell"/>
</dbReference>
<evidence type="ECO:0000256" key="6">
    <source>
        <dbReference type="ARBA" id="ARBA00022900"/>
    </source>
</evidence>
<evidence type="ECO:0000256" key="3">
    <source>
        <dbReference type="ARBA" id="ARBA00022692"/>
    </source>
</evidence>
<keyword evidence="5 15" id="KW-0732">Signal</keyword>
<evidence type="ECO:0000256" key="12">
    <source>
        <dbReference type="PROSITE-ProRule" id="PRU01217"/>
    </source>
</evidence>
<dbReference type="InterPro" id="IPR019745">
    <property type="entry name" value="Amyloid_glyco_intracell_CS"/>
</dbReference>
<evidence type="ECO:0000256" key="7">
    <source>
        <dbReference type="ARBA" id="ARBA00022989"/>
    </source>
</evidence>
<evidence type="ECO:0000256" key="5">
    <source>
        <dbReference type="ARBA" id="ARBA00022729"/>
    </source>
</evidence>
<keyword evidence="9 14" id="KW-0472">Membrane</keyword>
<dbReference type="GO" id="GO:0004867">
    <property type="term" value="F:serine-type endopeptidase inhibitor activity"/>
    <property type="evidence" value="ECO:0007669"/>
    <property type="project" value="UniProtKB-KW"/>
</dbReference>
<dbReference type="PROSITE" id="PS51869">
    <property type="entry name" value="APP_E1"/>
    <property type="match status" value="1"/>
</dbReference>
<feature type="transmembrane region" description="Helical" evidence="14">
    <location>
        <begin position="629"/>
        <end position="651"/>
    </location>
</feature>
<feature type="region of interest" description="Disordered" evidence="13">
    <location>
        <begin position="212"/>
        <end position="276"/>
    </location>
</feature>
<organism evidence="18 19">
    <name type="scientific">Camelus ferus</name>
    <name type="common">Wild bactrian camel</name>
    <name type="synonym">Camelus bactrianus ferus</name>
    <dbReference type="NCBI Taxonomy" id="419612"/>
    <lineage>
        <taxon>Eukaryota</taxon>
        <taxon>Metazoa</taxon>
        <taxon>Chordata</taxon>
        <taxon>Craniata</taxon>
        <taxon>Vertebrata</taxon>
        <taxon>Euteleostomi</taxon>
        <taxon>Mammalia</taxon>
        <taxon>Eutheria</taxon>
        <taxon>Laurasiatheria</taxon>
        <taxon>Artiodactyla</taxon>
        <taxon>Tylopoda</taxon>
        <taxon>Camelidae</taxon>
        <taxon>Camelus</taxon>
    </lineage>
</organism>